<evidence type="ECO:0000259" key="2">
    <source>
        <dbReference type="PROSITE" id="PS50940"/>
    </source>
</evidence>
<keyword evidence="1" id="KW-0732">Signal</keyword>
<keyword evidence="3" id="KW-1185">Reference proteome</keyword>
<dbReference type="PANTHER" id="PTHR22933">
    <property type="entry name" value="FI18007P1-RELATED"/>
    <property type="match status" value="1"/>
</dbReference>
<dbReference type="PANTHER" id="PTHR22933:SF43">
    <property type="entry name" value="LP10131P"/>
    <property type="match status" value="1"/>
</dbReference>
<dbReference type="InterPro" id="IPR052976">
    <property type="entry name" value="Scoloptoxin-like"/>
</dbReference>
<dbReference type="Proteomes" id="UP000694941">
    <property type="component" value="Unplaced"/>
</dbReference>
<evidence type="ECO:0000313" key="4">
    <source>
        <dbReference type="RefSeq" id="XP_013783693.1"/>
    </source>
</evidence>
<reference evidence="4" key="1">
    <citation type="submission" date="2025-08" db="UniProtKB">
        <authorList>
            <consortium name="RefSeq"/>
        </authorList>
    </citation>
    <scope>IDENTIFICATION</scope>
    <source>
        <tissue evidence="4">Muscle</tissue>
    </source>
</reference>
<feature type="chain" id="PRO_5047277272" evidence="1">
    <location>
        <begin position="20"/>
        <end position="136"/>
    </location>
</feature>
<dbReference type="SUPFAM" id="SSF57625">
    <property type="entry name" value="Invertebrate chitin-binding proteins"/>
    <property type="match status" value="1"/>
</dbReference>
<name>A0ABM1BKB2_LIMPO</name>
<dbReference type="InterPro" id="IPR002557">
    <property type="entry name" value="Chitin-bd_dom"/>
</dbReference>
<sequence>MVLQSVVVMMFFATAKVVASEMMVLTVPLSDNTNLVLSPVGTQFSCVNKTYGYYADMEAACKVYHICNPYVTQYGQEQAVQYSFYCREERIFSQATLTCELPHQGIPCEQAYLYYPVPSSVANADQDRYANPDQDS</sequence>
<accession>A0ABM1BKB2</accession>
<gene>
    <name evidence="4" type="primary">LOC106467860</name>
</gene>
<dbReference type="PROSITE" id="PS50940">
    <property type="entry name" value="CHIT_BIND_II"/>
    <property type="match status" value="1"/>
</dbReference>
<protein>
    <submittedName>
        <fullName evidence="4">Uncharacterized protein LOC106467860</fullName>
    </submittedName>
</protein>
<proteinExistence type="predicted"/>
<feature type="domain" description="Chitin-binding type-2" evidence="2">
    <location>
        <begin position="43"/>
        <end position="110"/>
    </location>
</feature>
<organism evidence="3 4">
    <name type="scientific">Limulus polyphemus</name>
    <name type="common">Atlantic horseshoe crab</name>
    <dbReference type="NCBI Taxonomy" id="6850"/>
    <lineage>
        <taxon>Eukaryota</taxon>
        <taxon>Metazoa</taxon>
        <taxon>Ecdysozoa</taxon>
        <taxon>Arthropoda</taxon>
        <taxon>Chelicerata</taxon>
        <taxon>Merostomata</taxon>
        <taxon>Xiphosura</taxon>
        <taxon>Limulidae</taxon>
        <taxon>Limulus</taxon>
    </lineage>
</organism>
<evidence type="ECO:0000313" key="3">
    <source>
        <dbReference type="Proteomes" id="UP000694941"/>
    </source>
</evidence>
<dbReference type="Pfam" id="PF01607">
    <property type="entry name" value="CBM_14"/>
    <property type="match status" value="1"/>
</dbReference>
<feature type="signal peptide" evidence="1">
    <location>
        <begin position="1"/>
        <end position="19"/>
    </location>
</feature>
<dbReference type="InterPro" id="IPR036508">
    <property type="entry name" value="Chitin-bd_dom_sf"/>
</dbReference>
<dbReference type="GeneID" id="106467860"/>
<evidence type="ECO:0000256" key="1">
    <source>
        <dbReference type="SAM" id="SignalP"/>
    </source>
</evidence>
<dbReference type="RefSeq" id="XP_013783693.1">
    <property type="nucleotide sequence ID" value="XM_013928239.1"/>
</dbReference>